<keyword evidence="5 10" id="KW-0863">Zinc-finger</keyword>
<proteinExistence type="inferred from homology"/>
<evidence type="ECO:0000313" key="14">
    <source>
        <dbReference type="Proteomes" id="UP000694408"/>
    </source>
</evidence>
<comment type="subcellular location">
    <subcellularLocation>
        <location evidence="1">Nucleus</location>
    </subcellularLocation>
</comment>
<evidence type="ECO:0000256" key="1">
    <source>
        <dbReference type="ARBA" id="ARBA00004123"/>
    </source>
</evidence>
<keyword evidence="14" id="KW-1185">Reference proteome</keyword>
<evidence type="ECO:0000256" key="10">
    <source>
        <dbReference type="PROSITE-ProRule" id="PRU00042"/>
    </source>
</evidence>
<sequence length="314" mass="35692">MKKEEAVRKRKMSRELNAGEEEVSAPFPLSPAPSPSPAWPPAENLVEVVLCSSTAHASKGKEKPHRSLTRRGSKCRSQGSEEERPTLGQGGSYSSELGVHEQLQDGEREKSHKCSQCGKSFSLRSFLIRHMRIHTEERPYECDKCRKRCHMKALLLPPLCKRLQEQLRPHHYLRIHTGERPYECSECGKTFLQRSTLTRHQQSHQGQLCECPKYRKSFVPVTLFVLSFWILSLHFETFPPVLNPFPVFCIPSPYFLSFPPYFGSFLCHLGPPPVLGHSSPIWGPFLSYEGDQDTIWFITGPVWSVSSGPSGPVY</sequence>
<evidence type="ECO:0000256" key="4">
    <source>
        <dbReference type="ARBA" id="ARBA00022737"/>
    </source>
</evidence>
<organism evidence="13 14">
    <name type="scientific">Junco hyemalis</name>
    <name type="common">Dark-eyed junco</name>
    <dbReference type="NCBI Taxonomy" id="40217"/>
    <lineage>
        <taxon>Eukaryota</taxon>
        <taxon>Metazoa</taxon>
        <taxon>Chordata</taxon>
        <taxon>Craniata</taxon>
        <taxon>Vertebrata</taxon>
        <taxon>Euteleostomi</taxon>
        <taxon>Archelosauria</taxon>
        <taxon>Archosauria</taxon>
        <taxon>Dinosauria</taxon>
        <taxon>Saurischia</taxon>
        <taxon>Theropoda</taxon>
        <taxon>Coelurosauria</taxon>
        <taxon>Aves</taxon>
        <taxon>Neognathae</taxon>
        <taxon>Neoaves</taxon>
        <taxon>Telluraves</taxon>
        <taxon>Australaves</taxon>
        <taxon>Passeriformes</taxon>
        <taxon>Passerellidae</taxon>
        <taxon>Junco</taxon>
    </lineage>
</organism>
<dbReference type="AlphaFoldDB" id="A0A8C5J4V6"/>
<keyword evidence="8" id="KW-0804">Transcription</keyword>
<dbReference type="PANTHER" id="PTHR23226">
    <property type="entry name" value="ZINC FINGER AND SCAN DOMAIN-CONTAINING"/>
    <property type="match status" value="1"/>
</dbReference>
<dbReference type="SUPFAM" id="SSF57667">
    <property type="entry name" value="beta-beta-alpha zinc fingers"/>
    <property type="match status" value="2"/>
</dbReference>
<dbReference type="FunFam" id="3.30.160.60:FF:000200">
    <property type="entry name" value="zinc finger protein 510 isoform X2"/>
    <property type="match status" value="1"/>
</dbReference>
<dbReference type="GO" id="GO:0000978">
    <property type="term" value="F:RNA polymerase II cis-regulatory region sequence-specific DNA binding"/>
    <property type="evidence" value="ECO:0007669"/>
    <property type="project" value="TreeGrafter"/>
</dbReference>
<dbReference type="FunFam" id="3.30.160.60:FF:000478">
    <property type="entry name" value="Zinc finger protein 133"/>
    <property type="match status" value="1"/>
</dbReference>
<dbReference type="GO" id="GO:0005634">
    <property type="term" value="C:nucleus"/>
    <property type="evidence" value="ECO:0007669"/>
    <property type="project" value="UniProtKB-SubCell"/>
</dbReference>
<comment type="similarity">
    <text evidence="2">Belongs to the krueppel C2H2-type zinc-finger protein family.</text>
</comment>
<dbReference type="PROSITE" id="PS50157">
    <property type="entry name" value="ZINC_FINGER_C2H2_2"/>
    <property type="match status" value="2"/>
</dbReference>
<dbReference type="SMART" id="SM00355">
    <property type="entry name" value="ZnF_C2H2"/>
    <property type="match status" value="2"/>
</dbReference>
<keyword evidence="7" id="KW-0805">Transcription regulation</keyword>
<evidence type="ECO:0000256" key="5">
    <source>
        <dbReference type="ARBA" id="ARBA00022771"/>
    </source>
</evidence>
<keyword evidence="3" id="KW-0479">Metal-binding</keyword>
<evidence type="ECO:0000256" key="8">
    <source>
        <dbReference type="ARBA" id="ARBA00023163"/>
    </source>
</evidence>
<evidence type="ECO:0000256" key="2">
    <source>
        <dbReference type="ARBA" id="ARBA00006991"/>
    </source>
</evidence>
<dbReference type="InterPro" id="IPR013087">
    <property type="entry name" value="Znf_C2H2_type"/>
</dbReference>
<dbReference type="Ensembl" id="ENSJHYT00000016819.1">
    <property type="protein sequence ID" value="ENSJHYP00000013922.1"/>
    <property type="gene ID" value="ENSJHYG00000010782.1"/>
</dbReference>
<keyword evidence="9" id="KW-0539">Nucleus</keyword>
<feature type="domain" description="C2H2-type" evidence="12">
    <location>
        <begin position="112"/>
        <end position="139"/>
    </location>
</feature>
<dbReference type="GO" id="GO:0000981">
    <property type="term" value="F:DNA-binding transcription factor activity, RNA polymerase II-specific"/>
    <property type="evidence" value="ECO:0007669"/>
    <property type="project" value="TreeGrafter"/>
</dbReference>
<dbReference type="Gene3D" id="3.30.160.60">
    <property type="entry name" value="Classic Zinc Finger"/>
    <property type="match status" value="3"/>
</dbReference>
<keyword evidence="4" id="KW-0677">Repeat</keyword>
<name>A0A8C5J4V6_JUNHY</name>
<feature type="domain" description="C2H2-type" evidence="12">
    <location>
        <begin position="182"/>
        <end position="207"/>
    </location>
</feature>
<evidence type="ECO:0000256" key="9">
    <source>
        <dbReference type="ARBA" id="ARBA00023242"/>
    </source>
</evidence>
<feature type="region of interest" description="Disordered" evidence="11">
    <location>
        <begin position="1"/>
        <end position="41"/>
    </location>
</feature>
<evidence type="ECO:0000256" key="3">
    <source>
        <dbReference type="ARBA" id="ARBA00022723"/>
    </source>
</evidence>
<dbReference type="Pfam" id="PF00096">
    <property type="entry name" value="zf-C2H2"/>
    <property type="match status" value="2"/>
</dbReference>
<dbReference type="InterPro" id="IPR036236">
    <property type="entry name" value="Znf_C2H2_sf"/>
</dbReference>
<keyword evidence="6" id="KW-0862">Zinc</keyword>
<feature type="region of interest" description="Disordered" evidence="11">
    <location>
        <begin position="55"/>
        <end position="94"/>
    </location>
</feature>
<evidence type="ECO:0000313" key="13">
    <source>
        <dbReference type="Ensembl" id="ENSJHYP00000013922.1"/>
    </source>
</evidence>
<evidence type="ECO:0000256" key="11">
    <source>
        <dbReference type="SAM" id="MobiDB-lite"/>
    </source>
</evidence>
<feature type="compositionally biased region" description="Pro residues" evidence="11">
    <location>
        <begin position="28"/>
        <end position="40"/>
    </location>
</feature>
<reference evidence="13" key="2">
    <citation type="submission" date="2025-09" db="UniProtKB">
        <authorList>
            <consortium name="Ensembl"/>
        </authorList>
    </citation>
    <scope>IDENTIFICATION</scope>
</reference>
<evidence type="ECO:0000256" key="7">
    <source>
        <dbReference type="ARBA" id="ARBA00023015"/>
    </source>
</evidence>
<feature type="compositionally biased region" description="Basic residues" evidence="11">
    <location>
        <begin position="62"/>
        <end position="74"/>
    </location>
</feature>
<dbReference type="Proteomes" id="UP000694408">
    <property type="component" value="Unplaced"/>
</dbReference>
<reference evidence="13" key="1">
    <citation type="submission" date="2025-08" db="UniProtKB">
        <authorList>
            <consortium name="Ensembl"/>
        </authorList>
    </citation>
    <scope>IDENTIFICATION</scope>
</reference>
<protein>
    <recommendedName>
        <fullName evidence="12">C2H2-type domain-containing protein</fullName>
    </recommendedName>
</protein>
<dbReference type="PROSITE" id="PS00028">
    <property type="entry name" value="ZINC_FINGER_C2H2_1"/>
    <property type="match status" value="2"/>
</dbReference>
<dbReference type="PANTHER" id="PTHR23226:SF366">
    <property type="entry name" value="ZINC FINGER PROTEIN ZFP2"/>
    <property type="match status" value="1"/>
</dbReference>
<accession>A0A8C5J4V6</accession>
<evidence type="ECO:0000256" key="6">
    <source>
        <dbReference type="ARBA" id="ARBA00022833"/>
    </source>
</evidence>
<evidence type="ECO:0000259" key="12">
    <source>
        <dbReference type="PROSITE" id="PS50157"/>
    </source>
</evidence>
<dbReference type="GO" id="GO:0008270">
    <property type="term" value="F:zinc ion binding"/>
    <property type="evidence" value="ECO:0007669"/>
    <property type="project" value="UniProtKB-KW"/>
</dbReference>